<gene>
    <name evidence="1" type="ORF">Nepgr_007569</name>
</gene>
<evidence type="ECO:0000313" key="1">
    <source>
        <dbReference type="EMBL" id="GMH05729.1"/>
    </source>
</evidence>
<comment type="caution">
    <text evidence="1">The sequence shown here is derived from an EMBL/GenBank/DDBJ whole genome shotgun (WGS) entry which is preliminary data.</text>
</comment>
<proteinExistence type="predicted"/>
<keyword evidence="2" id="KW-1185">Reference proteome</keyword>
<dbReference type="AlphaFoldDB" id="A0AAD3XIG3"/>
<protein>
    <submittedName>
        <fullName evidence="1">Uncharacterized protein</fullName>
    </submittedName>
</protein>
<dbReference type="EMBL" id="BSYO01000006">
    <property type="protein sequence ID" value="GMH05729.1"/>
    <property type="molecule type" value="Genomic_DNA"/>
</dbReference>
<accession>A0AAD3XIG3</accession>
<reference evidence="1" key="1">
    <citation type="submission" date="2023-05" db="EMBL/GenBank/DDBJ databases">
        <title>Nepenthes gracilis genome sequencing.</title>
        <authorList>
            <person name="Fukushima K."/>
        </authorList>
    </citation>
    <scope>NUCLEOTIDE SEQUENCE</scope>
    <source>
        <strain evidence="1">SING2019-196</strain>
    </source>
</reference>
<name>A0AAD3XIG3_NEPGR</name>
<evidence type="ECO:0000313" key="2">
    <source>
        <dbReference type="Proteomes" id="UP001279734"/>
    </source>
</evidence>
<sequence>MPQAAAICSMSCSGVAASLSSGSSLVDEASCKPNKSSLFPRGLQTHHLPHFPSLLVVVEAIKKVLSPLSNLSTKWPWRF</sequence>
<organism evidence="1 2">
    <name type="scientific">Nepenthes gracilis</name>
    <name type="common">Slender pitcher plant</name>
    <dbReference type="NCBI Taxonomy" id="150966"/>
    <lineage>
        <taxon>Eukaryota</taxon>
        <taxon>Viridiplantae</taxon>
        <taxon>Streptophyta</taxon>
        <taxon>Embryophyta</taxon>
        <taxon>Tracheophyta</taxon>
        <taxon>Spermatophyta</taxon>
        <taxon>Magnoliopsida</taxon>
        <taxon>eudicotyledons</taxon>
        <taxon>Gunneridae</taxon>
        <taxon>Pentapetalae</taxon>
        <taxon>Caryophyllales</taxon>
        <taxon>Nepenthaceae</taxon>
        <taxon>Nepenthes</taxon>
    </lineage>
</organism>
<dbReference type="Proteomes" id="UP001279734">
    <property type="component" value="Unassembled WGS sequence"/>
</dbReference>